<dbReference type="EMBL" id="JANPWB010000008">
    <property type="protein sequence ID" value="KAJ1161863.1"/>
    <property type="molecule type" value="Genomic_DNA"/>
</dbReference>
<evidence type="ECO:0000259" key="9">
    <source>
        <dbReference type="Pfam" id="PF21634"/>
    </source>
</evidence>
<dbReference type="InterPro" id="IPR027417">
    <property type="entry name" value="P-loop_NTPase"/>
</dbReference>
<keyword evidence="6" id="KW-0347">Helicase</keyword>
<evidence type="ECO:0000256" key="5">
    <source>
        <dbReference type="ARBA" id="ARBA00022801"/>
    </source>
</evidence>
<evidence type="ECO:0000256" key="7">
    <source>
        <dbReference type="ARBA" id="ARBA00022840"/>
    </source>
</evidence>
<keyword evidence="4" id="KW-0547">Nucleotide-binding</keyword>
<dbReference type="CDD" id="cd18078">
    <property type="entry name" value="DEXXQc_Mov10L1"/>
    <property type="match status" value="1"/>
</dbReference>
<sequence>MIDDQIYFTTEVVLSSLSLCVGQKVHALVEEDPKSGGWKAVRVEKAHDKWEEDSSNPEMPNVWDQNVKVMIGNVTACTKIGGYINQTTSFSMSDVCEGYVPYKGDWVQAEYFINPTNWSSEACSVKPLRYKKVDKVKISTVYGRTGVIDECIFFTLDSVRLPQGYSPKRENTVSVVVVESNQSCYTWRALCIAPVDRNGLSASNEESQSDQCLTNLLRNKGGLEVTRMTHFGPVKQGENKSMTIWIENKGDAPHKLMSCKFANMEKANQFRFQLPKEDEKHPALTLSQSTLHNSEKSLKDYDGSFDVFGDEALRQGIPSRVPPFERAIPFGLLSSYVTRCATISPLHLGLANPLVPSLVTSPLPPQRANSTALQSTKSHDKYSKAEYKSVYVGDCGERGVNMEAQDVGGPVIIVPGGKMSVVITCEARNPGHSKELLLFCFSDFIIGRYIGVEVVSDEEFLIAASEKFHFRQCSREKRSNCISSKVVVSATPKRNIRRQLPSFIPPYPVPDRLKKCVEQTIDILVFEPCVAETLNVDNYKKTFSTLLWLEEIQAEIEIKEFSMCGVTLKRNGNFLVLEVPGVAEGRPSLYQGDRVILRHQDFSQTLVEYVCFISEIHEEEVTLKVNPALEQKYNFEPMDVEFCNCRTTFRRCHFAIEQAVHLGKLVLFPDAVVLQTPLVLDGWTDSNRASGNPILFNDQKDELIEVQNGKNACTEALEINAKGVHDHVNVAAERNIKSSKTSTNLAKPNAGEFFNPALNDLQKLAVKRILSGECRPIPYILFGPPGTGKTVTIIEAILQIHYALPDSRILVCAPSNSATDLVCVRLHESQKLGPGAMVRVNASSRNEESLSDVVKRYSGDGEDIWKASRFRIIICTCSSSGMFYQIGVRIGHFTHAFVDEAGQASEPECLIPLGLMSEVNGQIVLAGDPLQLGPVIKSRLAMAYGLGVSFLERLMARLLYTRDEKSFGAFGSYNPMLVS</sequence>
<dbReference type="PANTHER" id="PTHR45418">
    <property type="entry name" value="CANCER/TESTIS ANTIGEN 55"/>
    <property type="match status" value="1"/>
</dbReference>
<keyword evidence="3" id="KW-0963">Cytoplasm</keyword>
<dbReference type="GO" id="GO:0005524">
    <property type="term" value="F:ATP binding"/>
    <property type="evidence" value="ECO:0007669"/>
    <property type="project" value="UniProtKB-KW"/>
</dbReference>
<proteinExistence type="inferred from homology"/>
<evidence type="ECO:0008006" key="12">
    <source>
        <dbReference type="Google" id="ProtNLM"/>
    </source>
</evidence>
<keyword evidence="11" id="KW-1185">Reference proteome</keyword>
<accession>A0AAV7SF06</accession>
<comment type="caution">
    <text evidence="10">The sequence shown here is derived from an EMBL/GenBank/DDBJ whole genome shotgun (WGS) entry which is preliminary data.</text>
</comment>
<dbReference type="GO" id="GO:0004386">
    <property type="term" value="F:helicase activity"/>
    <property type="evidence" value="ECO:0007669"/>
    <property type="project" value="UniProtKB-KW"/>
</dbReference>
<evidence type="ECO:0000313" key="11">
    <source>
        <dbReference type="Proteomes" id="UP001066276"/>
    </source>
</evidence>
<dbReference type="Pfam" id="PF21634">
    <property type="entry name" value="MOV-10_beta-barrel"/>
    <property type="match status" value="1"/>
</dbReference>
<comment type="subcellular location">
    <subcellularLocation>
        <location evidence="1">Cytoplasm</location>
    </subcellularLocation>
</comment>
<gene>
    <name evidence="10" type="ORF">NDU88_002343</name>
</gene>
<dbReference type="FunFam" id="3.40.50.300:FF:000999">
    <property type="entry name" value="Mov10 like RISC complex RNA helicase 1"/>
    <property type="match status" value="1"/>
</dbReference>
<reference evidence="10" key="1">
    <citation type="journal article" date="2022" name="bioRxiv">
        <title>Sequencing and chromosome-scale assembly of the giantPleurodeles waltlgenome.</title>
        <authorList>
            <person name="Brown T."/>
            <person name="Elewa A."/>
            <person name="Iarovenko S."/>
            <person name="Subramanian E."/>
            <person name="Araus A.J."/>
            <person name="Petzold A."/>
            <person name="Susuki M."/>
            <person name="Suzuki K.-i.T."/>
            <person name="Hayashi T."/>
            <person name="Toyoda A."/>
            <person name="Oliveira C."/>
            <person name="Osipova E."/>
            <person name="Leigh N.D."/>
            <person name="Simon A."/>
            <person name="Yun M.H."/>
        </authorList>
    </citation>
    <scope>NUCLEOTIDE SEQUENCE</scope>
    <source>
        <strain evidence="10">20211129_DDA</strain>
        <tissue evidence="10">Liver</tissue>
    </source>
</reference>
<dbReference type="Proteomes" id="UP001066276">
    <property type="component" value="Chromosome 4_2"/>
</dbReference>
<evidence type="ECO:0000256" key="1">
    <source>
        <dbReference type="ARBA" id="ARBA00004496"/>
    </source>
</evidence>
<dbReference type="PANTHER" id="PTHR45418:SF1">
    <property type="entry name" value="CANCER_TESTIS ANTIGEN 55"/>
    <property type="match status" value="1"/>
</dbReference>
<evidence type="ECO:0000256" key="6">
    <source>
        <dbReference type="ARBA" id="ARBA00022806"/>
    </source>
</evidence>
<dbReference type="InterPro" id="IPR041677">
    <property type="entry name" value="DNA2/NAM7_AAA_11"/>
</dbReference>
<evidence type="ECO:0000313" key="10">
    <source>
        <dbReference type="EMBL" id="KAJ1161863.1"/>
    </source>
</evidence>
<evidence type="ECO:0000256" key="2">
    <source>
        <dbReference type="ARBA" id="ARBA00005601"/>
    </source>
</evidence>
<comment type="similarity">
    <text evidence="2">Belongs to the DNA2/NAM7 helicase family. SDE3 subfamily.</text>
</comment>
<protein>
    <recommendedName>
        <fullName evidence="12">Helicase Mov10l1</fullName>
    </recommendedName>
</protein>
<evidence type="ECO:0000256" key="3">
    <source>
        <dbReference type="ARBA" id="ARBA00022490"/>
    </source>
</evidence>
<feature type="domain" description="DNA2/NAM7 helicase helicase" evidence="8">
    <location>
        <begin position="869"/>
        <end position="939"/>
    </location>
</feature>
<organism evidence="10 11">
    <name type="scientific">Pleurodeles waltl</name>
    <name type="common">Iberian ribbed newt</name>
    <dbReference type="NCBI Taxonomy" id="8319"/>
    <lineage>
        <taxon>Eukaryota</taxon>
        <taxon>Metazoa</taxon>
        <taxon>Chordata</taxon>
        <taxon>Craniata</taxon>
        <taxon>Vertebrata</taxon>
        <taxon>Euteleostomi</taxon>
        <taxon>Amphibia</taxon>
        <taxon>Batrachia</taxon>
        <taxon>Caudata</taxon>
        <taxon>Salamandroidea</taxon>
        <taxon>Salamandridae</taxon>
        <taxon>Pleurodelinae</taxon>
        <taxon>Pleurodeles</taxon>
    </lineage>
</organism>
<dbReference type="GO" id="GO:0005737">
    <property type="term" value="C:cytoplasm"/>
    <property type="evidence" value="ECO:0007669"/>
    <property type="project" value="UniProtKB-SubCell"/>
</dbReference>
<dbReference type="InterPro" id="IPR049080">
    <property type="entry name" value="MOV-10-like_beta-barrel"/>
</dbReference>
<dbReference type="SUPFAM" id="SSF52540">
    <property type="entry name" value="P-loop containing nucleoside triphosphate hydrolases"/>
    <property type="match status" value="1"/>
</dbReference>
<evidence type="ECO:0000256" key="4">
    <source>
        <dbReference type="ARBA" id="ARBA00022741"/>
    </source>
</evidence>
<keyword evidence="5" id="KW-0378">Hydrolase</keyword>
<dbReference type="AlphaFoldDB" id="A0AAV7SF06"/>
<feature type="domain" description="DNA2/NAM7 helicase helicase" evidence="8">
    <location>
        <begin position="758"/>
        <end position="853"/>
    </location>
</feature>
<evidence type="ECO:0000259" key="8">
    <source>
        <dbReference type="Pfam" id="PF13086"/>
    </source>
</evidence>
<feature type="domain" description="Helicase MOV-10-like beta-barrel" evidence="9">
    <location>
        <begin position="563"/>
        <end position="634"/>
    </location>
</feature>
<keyword evidence="7" id="KW-0067">ATP-binding</keyword>
<dbReference type="Pfam" id="PF13086">
    <property type="entry name" value="AAA_11"/>
    <property type="match status" value="2"/>
</dbReference>
<name>A0AAV7SF06_PLEWA</name>
<dbReference type="Gene3D" id="3.40.50.300">
    <property type="entry name" value="P-loop containing nucleotide triphosphate hydrolases"/>
    <property type="match status" value="1"/>
</dbReference>
<dbReference type="GO" id="GO:0016787">
    <property type="term" value="F:hydrolase activity"/>
    <property type="evidence" value="ECO:0007669"/>
    <property type="project" value="UniProtKB-KW"/>
</dbReference>